<feature type="region of interest" description="Disordered" evidence="1">
    <location>
        <begin position="765"/>
        <end position="801"/>
    </location>
</feature>
<feature type="region of interest" description="Disordered" evidence="1">
    <location>
        <begin position="716"/>
        <end position="736"/>
    </location>
</feature>
<evidence type="ECO:0000256" key="1">
    <source>
        <dbReference type="SAM" id="MobiDB-lite"/>
    </source>
</evidence>
<protein>
    <submittedName>
        <fullName evidence="2">Uncharacterized protein</fullName>
    </submittedName>
</protein>
<dbReference type="Proteomes" id="UP001530377">
    <property type="component" value="Unassembled WGS sequence"/>
</dbReference>
<feature type="region of interest" description="Disordered" evidence="1">
    <location>
        <begin position="857"/>
        <end position="881"/>
    </location>
</feature>
<feature type="region of interest" description="Disordered" evidence="1">
    <location>
        <begin position="153"/>
        <end position="179"/>
    </location>
</feature>
<dbReference type="EMBL" id="JALLPB020000301">
    <property type="protein sequence ID" value="KAL3810793.1"/>
    <property type="molecule type" value="Genomic_DNA"/>
</dbReference>
<feature type="region of interest" description="Disordered" evidence="1">
    <location>
        <begin position="514"/>
        <end position="535"/>
    </location>
</feature>
<evidence type="ECO:0000313" key="3">
    <source>
        <dbReference type="Proteomes" id="UP001530377"/>
    </source>
</evidence>
<feature type="compositionally biased region" description="Acidic residues" evidence="1">
    <location>
        <begin position="155"/>
        <end position="179"/>
    </location>
</feature>
<feature type="compositionally biased region" description="Polar residues" evidence="1">
    <location>
        <begin position="400"/>
        <end position="419"/>
    </location>
</feature>
<organism evidence="2 3">
    <name type="scientific">Cyclostephanos tholiformis</name>
    <dbReference type="NCBI Taxonomy" id="382380"/>
    <lineage>
        <taxon>Eukaryota</taxon>
        <taxon>Sar</taxon>
        <taxon>Stramenopiles</taxon>
        <taxon>Ochrophyta</taxon>
        <taxon>Bacillariophyta</taxon>
        <taxon>Coscinodiscophyceae</taxon>
        <taxon>Thalassiosirophycidae</taxon>
        <taxon>Stephanodiscales</taxon>
        <taxon>Stephanodiscaceae</taxon>
        <taxon>Cyclostephanos</taxon>
    </lineage>
</organism>
<feature type="compositionally biased region" description="Basic and acidic residues" evidence="1">
    <location>
        <begin position="776"/>
        <end position="801"/>
    </location>
</feature>
<feature type="compositionally biased region" description="Basic and acidic residues" evidence="1">
    <location>
        <begin position="924"/>
        <end position="937"/>
    </location>
</feature>
<feature type="compositionally biased region" description="Low complexity" evidence="1">
    <location>
        <begin position="907"/>
        <end position="917"/>
    </location>
</feature>
<keyword evidence="3" id="KW-1185">Reference proteome</keyword>
<gene>
    <name evidence="2" type="ORF">ACHAXA_002400</name>
</gene>
<evidence type="ECO:0000313" key="2">
    <source>
        <dbReference type="EMBL" id="KAL3810793.1"/>
    </source>
</evidence>
<name>A0ABD3RD93_9STRA</name>
<dbReference type="AlphaFoldDB" id="A0ABD3RD93"/>
<feature type="region of interest" description="Disordered" evidence="1">
    <location>
        <begin position="400"/>
        <end position="421"/>
    </location>
</feature>
<accession>A0ABD3RD93</accession>
<sequence>MLMTSLISRFDLIEITYEGDDDFPQRTATSMTSDLEGGGDEEVALGTREGIEMEMDDFSTSIIPTTTTWSGGNNVASMMSSLNLSEINEESTDENGGLARSTSCDVGGGGGYANNARKKVLSKMTDDDDECTLEVVGTTSCNGRTAMVSLSMSEIESEDDNDDDYDDDDDNDDETPAVEGEECGIFGHSSSHRSVAAIAFSGPRGNISDTSIFVCIAEEVPRLASAPQCNEGLAIERVNINEMDECTGKKDVCITEEIPCLGSENIERGVVDEMDDGCMREVGVVSDITTTRSAAKNPFDSAKVWSENDGIVVKASIRNEFLTGESNAGVDIMDDERERHCEIQMDEVYDISTSGETAVEHVAWDINVGFTANMEGLYRDDDTNISGRIVGEFSCSVQRSPSFGSMSSNDASADCSQSSHSEEEDVLAGRNEYLTMNQPIINRPRRATSLSECLAVVQDYLLDSSDTKSEVVEVPSLNDPFARLFTHDRNFDVVEETSPRDQLIFKYPCHAGAADEETSQTSDVDSDDSQKTKLEQTKSELNILIDEISALEDAAQIQHEYITSPTKGDFRTQLDHINDQIDWITPISKLHRNNGLTEEGSASQLLPTVVPYHFRDRQKASPTTSRTTAQKLYFFKQPVNSVSSTRTKRHSLPEVQEPQKTNTSLILPSHKKLAVIPRTVKTPHIDRLEHIASIREKHQIFTDPMDMISPHDVSEKVSKDCDDQSPTCGRPSVSGMISPTMKLIDLPNSTKATARKCYFYKSPRSDKTTMTGSVRTENRPAPHPSEMDKETLSSDDGARREGRITFATPSFSPREAMALRKHVIGIREKKKNGGDGDGVGDFLALEKDVGVVRRRGFGERRNGSSTPASPRPFETTMTPTLTPREARAYEKHLTLRGVRERPKNSKGGRTPPTTTGGQYLFDAGSKDKAESAYDRHVMRIQGRPSTA</sequence>
<feature type="region of interest" description="Disordered" evidence="1">
    <location>
        <begin position="895"/>
        <end position="947"/>
    </location>
</feature>
<comment type="caution">
    <text evidence="2">The sequence shown here is derived from an EMBL/GenBank/DDBJ whole genome shotgun (WGS) entry which is preliminary data.</text>
</comment>
<proteinExistence type="predicted"/>
<reference evidence="2 3" key="1">
    <citation type="submission" date="2024-10" db="EMBL/GenBank/DDBJ databases">
        <title>Updated reference genomes for cyclostephanoid diatoms.</title>
        <authorList>
            <person name="Roberts W.R."/>
            <person name="Alverson A.J."/>
        </authorList>
    </citation>
    <scope>NUCLEOTIDE SEQUENCE [LARGE SCALE GENOMIC DNA]</scope>
    <source>
        <strain evidence="2 3">AJA228-03</strain>
    </source>
</reference>